<dbReference type="Proteomes" id="UP000320496">
    <property type="component" value="Chromosome"/>
</dbReference>
<accession>A0A517Z260</accession>
<name>A0A517Z260_9PLAN</name>
<proteinExistence type="predicted"/>
<reference evidence="1 2" key="1">
    <citation type="submission" date="2019-02" db="EMBL/GenBank/DDBJ databases">
        <title>Deep-cultivation of Planctomycetes and their phenomic and genomic characterization uncovers novel biology.</title>
        <authorList>
            <person name="Wiegand S."/>
            <person name="Jogler M."/>
            <person name="Boedeker C."/>
            <person name="Pinto D."/>
            <person name="Vollmers J."/>
            <person name="Rivas-Marin E."/>
            <person name="Kohn T."/>
            <person name="Peeters S.H."/>
            <person name="Heuer A."/>
            <person name="Rast P."/>
            <person name="Oberbeckmann S."/>
            <person name="Bunk B."/>
            <person name="Jeske O."/>
            <person name="Meyerdierks A."/>
            <person name="Storesund J.E."/>
            <person name="Kallscheuer N."/>
            <person name="Luecker S."/>
            <person name="Lage O.M."/>
            <person name="Pohl T."/>
            <person name="Merkel B.J."/>
            <person name="Hornburger P."/>
            <person name="Mueller R.-W."/>
            <person name="Bruemmer F."/>
            <person name="Labrenz M."/>
            <person name="Spormann A.M."/>
            <person name="Op den Camp H."/>
            <person name="Overmann J."/>
            <person name="Amann R."/>
            <person name="Jetten M.S.M."/>
            <person name="Mascher T."/>
            <person name="Medema M.H."/>
            <person name="Devos D.P."/>
            <person name="Kaster A.-K."/>
            <person name="Ovreas L."/>
            <person name="Rohde M."/>
            <person name="Galperin M.Y."/>
            <person name="Jogler C."/>
        </authorList>
    </citation>
    <scope>NUCLEOTIDE SEQUENCE [LARGE SCALE GENOMIC DNA]</scope>
    <source>
        <strain evidence="1 2">Mal4</strain>
    </source>
</reference>
<evidence type="ECO:0000313" key="1">
    <source>
        <dbReference type="EMBL" id="QDU36555.1"/>
    </source>
</evidence>
<gene>
    <name evidence="1" type="ORF">Mal4_08420</name>
</gene>
<dbReference type="KEGG" id="mri:Mal4_08420"/>
<dbReference type="EMBL" id="CP036275">
    <property type="protein sequence ID" value="QDU36555.1"/>
    <property type="molecule type" value="Genomic_DNA"/>
</dbReference>
<protein>
    <submittedName>
        <fullName evidence="1">Uncharacterized protein</fullName>
    </submittedName>
</protein>
<sequence>MLIPADDIDLQNVGWDWSQHLTSRGDEALAVEATPPARSRRVCHGRQSCSIPRRLVGITRETP</sequence>
<dbReference type="AlphaFoldDB" id="A0A517Z260"/>
<evidence type="ECO:0000313" key="2">
    <source>
        <dbReference type="Proteomes" id="UP000320496"/>
    </source>
</evidence>
<keyword evidence="2" id="KW-1185">Reference proteome</keyword>
<organism evidence="1 2">
    <name type="scientific">Maioricimonas rarisocia</name>
    <dbReference type="NCBI Taxonomy" id="2528026"/>
    <lineage>
        <taxon>Bacteria</taxon>
        <taxon>Pseudomonadati</taxon>
        <taxon>Planctomycetota</taxon>
        <taxon>Planctomycetia</taxon>
        <taxon>Planctomycetales</taxon>
        <taxon>Planctomycetaceae</taxon>
        <taxon>Maioricimonas</taxon>
    </lineage>
</organism>